<keyword evidence="3" id="KW-1185">Reference proteome</keyword>
<feature type="signal peptide" evidence="1">
    <location>
        <begin position="1"/>
        <end position="28"/>
    </location>
</feature>
<reference evidence="2 3" key="1">
    <citation type="submission" date="2024-05" db="EMBL/GenBank/DDBJ databases">
        <authorList>
            <person name="De Oliveira J.P."/>
            <person name="Noriler S.A."/>
            <person name="De Oliveira A.G."/>
            <person name="Sipoli D.S."/>
        </authorList>
    </citation>
    <scope>NUCLEOTIDE SEQUENCE [LARGE SCALE GENOMIC DNA]</scope>
    <source>
        <strain evidence="2 3">LABIM192</strain>
    </source>
</reference>
<sequence>MLGFLIPACWRRCLAAIPFSVTLTTAIAAEPYQITWVLSDWAPNFIIRDGKPTDGQNDIYLKLIIARWPEAEHRFAVMSTARSVLELQRGSQLCRMNLIPTAEREKFAFFTLTHMQLPQEVIIRRAVADQAPLNGKGEVPLEKLILRPGLRGVIAAGRSYSDPIDKLFAAHRNDSNLKESPRLPSNSGLFKLLQLSRADYTLDFEPDYKYHREVDKDDSLVNLPIEGSGLIPVGIACPKTPWGRMAVMKIDQLLSEAVADPAYRQSQDRWLTQESIQRYRAELDRFYRQRARAADPARFALAPGRR</sequence>
<dbReference type="SUPFAM" id="SSF53850">
    <property type="entry name" value="Periplasmic binding protein-like II"/>
    <property type="match status" value="1"/>
</dbReference>
<proteinExistence type="predicted"/>
<dbReference type="EMBL" id="JBDXMI010000001">
    <property type="protein sequence ID" value="MEO9383157.1"/>
    <property type="molecule type" value="Genomic_DNA"/>
</dbReference>
<evidence type="ECO:0000313" key="2">
    <source>
        <dbReference type="EMBL" id="MEO9383157.1"/>
    </source>
</evidence>
<accession>A0ABV0IR78</accession>
<keyword evidence="1" id="KW-0732">Signal</keyword>
<name>A0ABV0IR78_9NEIS</name>
<organism evidence="2 3">
    <name type="scientific">Chromobacterium phragmitis</name>
    <dbReference type="NCBI Taxonomy" id="2202141"/>
    <lineage>
        <taxon>Bacteria</taxon>
        <taxon>Pseudomonadati</taxon>
        <taxon>Pseudomonadota</taxon>
        <taxon>Betaproteobacteria</taxon>
        <taxon>Neisseriales</taxon>
        <taxon>Chromobacteriaceae</taxon>
        <taxon>Chromobacterium</taxon>
    </lineage>
</organism>
<evidence type="ECO:0000313" key="3">
    <source>
        <dbReference type="Proteomes" id="UP001462502"/>
    </source>
</evidence>
<dbReference type="Proteomes" id="UP001462502">
    <property type="component" value="Unassembled WGS sequence"/>
</dbReference>
<comment type="caution">
    <text evidence="2">The sequence shown here is derived from an EMBL/GenBank/DDBJ whole genome shotgun (WGS) entry which is preliminary data.</text>
</comment>
<dbReference type="NCBIfam" id="TIGR02285">
    <property type="entry name" value="TIGR02285 family protein"/>
    <property type="match status" value="1"/>
</dbReference>
<feature type="chain" id="PRO_5045649996" evidence="1">
    <location>
        <begin position="29"/>
        <end position="306"/>
    </location>
</feature>
<protein>
    <submittedName>
        <fullName evidence="2">TIGR02285 family protein</fullName>
    </submittedName>
</protein>
<evidence type="ECO:0000256" key="1">
    <source>
        <dbReference type="SAM" id="SignalP"/>
    </source>
</evidence>
<gene>
    <name evidence="2" type="ORF">ABI908_03370</name>
</gene>
<dbReference type="RefSeq" id="WP_168191725.1">
    <property type="nucleotide sequence ID" value="NZ_CP029554.1"/>
</dbReference>
<dbReference type="InterPro" id="IPR011972">
    <property type="entry name" value="CHP02285"/>
</dbReference>